<evidence type="ECO:0000313" key="2">
    <source>
        <dbReference type="Proteomes" id="UP001064048"/>
    </source>
</evidence>
<organism evidence="1 2">
    <name type="scientific">Choristoneura fumiferana</name>
    <name type="common">Spruce budworm moth</name>
    <name type="synonym">Archips fumiferana</name>
    <dbReference type="NCBI Taxonomy" id="7141"/>
    <lineage>
        <taxon>Eukaryota</taxon>
        <taxon>Metazoa</taxon>
        <taxon>Ecdysozoa</taxon>
        <taxon>Arthropoda</taxon>
        <taxon>Hexapoda</taxon>
        <taxon>Insecta</taxon>
        <taxon>Pterygota</taxon>
        <taxon>Neoptera</taxon>
        <taxon>Endopterygota</taxon>
        <taxon>Lepidoptera</taxon>
        <taxon>Glossata</taxon>
        <taxon>Ditrysia</taxon>
        <taxon>Tortricoidea</taxon>
        <taxon>Tortricidae</taxon>
        <taxon>Tortricinae</taxon>
        <taxon>Choristoneura</taxon>
    </lineage>
</organism>
<keyword evidence="2" id="KW-1185">Reference proteome</keyword>
<accession>A0ACC0KDH6</accession>
<proteinExistence type="predicted"/>
<gene>
    <name evidence="1" type="ORF">MSG28_003129</name>
</gene>
<dbReference type="Proteomes" id="UP001064048">
    <property type="component" value="Chromosome 5"/>
</dbReference>
<comment type="caution">
    <text evidence="1">The sequence shown here is derived from an EMBL/GenBank/DDBJ whole genome shotgun (WGS) entry which is preliminary data.</text>
</comment>
<reference evidence="1 2" key="1">
    <citation type="journal article" date="2022" name="Genome Biol. Evol.">
        <title>The Spruce Budworm Genome: Reconstructing the Evolutionary History of Antifreeze Proteins.</title>
        <authorList>
            <person name="Beliveau C."/>
            <person name="Gagne P."/>
            <person name="Picq S."/>
            <person name="Vernygora O."/>
            <person name="Keeling C.I."/>
            <person name="Pinkney K."/>
            <person name="Doucet D."/>
            <person name="Wen F."/>
            <person name="Johnston J.S."/>
            <person name="Maaroufi H."/>
            <person name="Boyle B."/>
            <person name="Laroche J."/>
            <person name="Dewar K."/>
            <person name="Juretic N."/>
            <person name="Blackburn G."/>
            <person name="Nisole A."/>
            <person name="Brunet B."/>
            <person name="Brandao M."/>
            <person name="Lumley L."/>
            <person name="Duan J."/>
            <person name="Quan G."/>
            <person name="Lucarotti C.J."/>
            <person name="Roe A.D."/>
            <person name="Sperling F.A.H."/>
            <person name="Levesque R.C."/>
            <person name="Cusson M."/>
        </authorList>
    </citation>
    <scope>NUCLEOTIDE SEQUENCE [LARGE SCALE GENOMIC DNA]</scope>
    <source>
        <strain evidence="1">Glfc:IPQL:Cfum</strain>
    </source>
</reference>
<dbReference type="EMBL" id="CM046105">
    <property type="protein sequence ID" value="KAI8434591.1"/>
    <property type="molecule type" value="Genomic_DNA"/>
</dbReference>
<sequence length="192" mass="22198">MHLPESNSGSSYQSSLSSVTKNFSHRLLPHLPSFLGVVTIIKLLYVEALPKLRSVIPGMQAYSWAHTFIDNLFDSMNGSYKNSRNRSGKPLLQALKPNSPHKDVWRQAKPKLNSMQFVTSDGKACNVPSIQNWLRTIENMKYLRDKLYRLSQVPRHSDTRATTWLRSRWMRKAQDRSEWRALGEAYVQQFFG</sequence>
<evidence type="ECO:0000313" key="1">
    <source>
        <dbReference type="EMBL" id="KAI8434591.1"/>
    </source>
</evidence>
<protein>
    <submittedName>
        <fullName evidence="1">Uncharacterized protein</fullName>
    </submittedName>
</protein>
<name>A0ACC0KDH6_CHOFU</name>